<comment type="caution">
    <text evidence="1">The sequence shown here is derived from an EMBL/GenBank/DDBJ whole genome shotgun (WGS) entry which is preliminary data.</text>
</comment>
<name>A0ABY0TM76_9PSED</name>
<accession>A0ABY0TM76</accession>
<evidence type="ECO:0008006" key="3">
    <source>
        <dbReference type="Google" id="ProtNLM"/>
    </source>
</evidence>
<evidence type="ECO:0000313" key="2">
    <source>
        <dbReference type="Proteomes" id="UP000198740"/>
    </source>
</evidence>
<organism evidence="1 2">
    <name type="scientific">Pseudomonas grimontii</name>
    <dbReference type="NCBI Taxonomy" id="129847"/>
    <lineage>
        <taxon>Bacteria</taxon>
        <taxon>Pseudomonadati</taxon>
        <taxon>Pseudomonadota</taxon>
        <taxon>Gammaproteobacteria</taxon>
        <taxon>Pseudomonadales</taxon>
        <taxon>Pseudomonadaceae</taxon>
        <taxon>Pseudomonas</taxon>
    </lineage>
</organism>
<evidence type="ECO:0000313" key="1">
    <source>
        <dbReference type="EMBL" id="SDQ83217.1"/>
    </source>
</evidence>
<protein>
    <recommendedName>
        <fullName evidence="3">DUF2384 domain-containing protein</fullName>
    </recommendedName>
</protein>
<dbReference type="EMBL" id="FNKM01000002">
    <property type="protein sequence ID" value="SDQ83217.1"/>
    <property type="molecule type" value="Genomic_DNA"/>
</dbReference>
<proteinExistence type="predicted"/>
<reference evidence="1 2" key="1">
    <citation type="submission" date="2016-10" db="EMBL/GenBank/DDBJ databases">
        <authorList>
            <person name="Varghese N."/>
            <person name="Submissions S."/>
        </authorList>
    </citation>
    <scope>NUCLEOTIDE SEQUENCE [LARGE SCALE GENOMIC DNA]</scope>
    <source>
        <strain evidence="1 2">BS2976</strain>
    </source>
</reference>
<dbReference type="Proteomes" id="UP000198740">
    <property type="component" value="Unassembled WGS sequence"/>
</dbReference>
<gene>
    <name evidence="1" type="ORF">SAMN04490186_2130</name>
</gene>
<sequence>MARKEQRLKDMLVRAKAEVLAGEHFRTPEYLALLLDRELDGLIRSLEQAEVKREIFSIVHQGQVLYPDYAFSDNQEGNLLPGLVEIIEILSPANDDWGMAFWFRSPNNFLGGKRPEDTLHQEFDKVVAAAHEQVDSIMPG</sequence>
<keyword evidence="2" id="KW-1185">Reference proteome</keyword>